<dbReference type="PANTHER" id="PTHR30273:SF2">
    <property type="entry name" value="PROTEIN FECR"/>
    <property type="match status" value="1"/>
</dbReference>
<evidence type="ECO:0000313" key="4">
    <source>
        <dbReference type="EMBL" id="TKT91813.1"/>
    </source>
</evidence>
<keyword evidence="1" id="KW-0812">Transmembrane</keyword>
<dbReference type="Pfam" id="PF16344">
    <property type="entry name" value="FecR_C"/>
    <property type="match status" value="1"/>
</dbReference>
<dbReference type="InterPro" id="IPR032508">
    <property type="entry name" value="FecR_C"/>
</dbReference>
<name>A0A4V6BJE3_9BACT</name>
<dbReference type="EMBL" id="SZVO01000005">
    <property type="protein sequence ID" value="TKT91813.1"/>
    <property type="molecule type" value="Genomic_DNA"/>
</dbReference>
<keyword evidence="1" id="KW-1133">Transmembrane helix</keyword>
<dbReference type="AlphaFoldDB" id="A0A4V6BJE3"/>
<evidence type="ECO:0000259" key="2">
    <source>
        <dbReference type="Pfam" id="PF04773"/>
    </source>
</evidence>
<feature type="domain" description="FecR protein" evidence="2">
    <location>
        <begin position="153"/>
        <end position="241"/>
    </location>
</feature>
<evidence type="ECO:0000256" key="1">
    <source>
        <dbReference type="SAM" id="Phobius"/>
    </source>
</evidence>
<gene>
    <name evidence="4" type="ORF">FDK13_11695</name>
</gene>
<dbReference type="OrthoDB" id="645173at2"/>
<evidence type="ECO:0000313" key="5">
    <source>
        <dbReference type="Proteomes" id="UP000304900"/>
    </source>
</evidence>
<organism evidence="4 5">
    <name type="scientific">Dyadobacter frigoris</name>
    <dbReference type="NCBI Taxonomy" id="2576211"/>
    <lineage>
        <taxon>Bacteria</taxon>
        <taxon>Pseudomonadati</taxon>
        <taxon>Bacteroidota</taxon>
        <taxon>Cytophagia</taxon>
        <taxon>Cytophagales</taxon>
        <taxon>Spirosomataceae</taxon>
        <taxon>Dyadobacter</taxon>
    </lineage>
</organism>
<dbReference type="GO" id="GO:0016989">
    <property type="term" value="F:sigma factor antagonist activity"/>
    <property type="evidence" value="ECO:0007669"/>
    <property type="project" value="TreeGrafter"/>
</dbReference>
<dbReference type="Proteomes" id="UP000304900">
    <property type="component" value="Unassembled WGS sequence"/>
</dbReference>
<dbReference type="InterPro" id="IPR006860">
    <property type="entry name" value="FecR"/>
</dbReference>
<dbReference type="Gene3D" id="2.60.120.1440">
    <property type="match status" value="1"/>
</dbReference>
<sequence length="374" mass="42913">MNDYKHYGIEDLVWDTFFRQWVLSPTRETDNKWKEWLSENPEMAEKINQSRQIVLSLQVKELEISNLEIAEIVKETISRTKPLLGDNTSKGGFEIIPFYRKFWFKIAASFTLIILFGWLAKSGFNRNNQLSNIQKEIVTEEQEKFTEKINSTSASILIVLKDGSKITLAPLSTIRYPENFANKKREVYLTGEAFFDISKDPNRPFFVYANELVTKVLGTSFRIKAYKTSKEITVEVKTGRVSVFAQSDPDIKEKTANHELEGIVLSPNQKIIYARDQVRMVKTLVEKPEIIIPKAQIPQFIFEDVPVTDVFDSIAKTYGIDILYDEELLEGCPLTAILDNQTLHEKLTIICKAIEANYEILDGQIVVHGKGCRN</sequence>
<accession>A0A4V6BJE3</accession>
<dbReference type="Gene3D" id="3.55.50.30">
    <property type="match status" value="1"/>
</dbReference>
<proteinExistence type="predicted"/>
<dbReference type="PANTHER" id="PTHR30273">
    <property type="entry name" value="PERIPLASMIC SIGNAL SENSOR AND SIGMA FACTOR ACTIVATOR FECR-RELATED"/>
    <property type="match status" value="1"/>
</dbReference>
<feature type="domain" description="Protein FecR C-terminal" evidence="3">
    <location>
        <begin position="299"/>
        <end position="367"/>
    </location>
</feature>
<dbReference type="RefSeq" id="WP_137340183.1">
    <property type="nucleotide sequence ID" value="NZ_SZVO01000005.1"/>
</dbReference>
<dbReference type="InterPro" id="IPR012373">
    <property type="entry name" value="Ferrdict_sens_TM"/>
</dbReference>
<dbReference type="PIRSF" id="PIRSF018266">
    <property type="entry name" value="FecR"/>
    <property type="match status" value="1"/>
</dbReference>
<protein>
    <submittedName>
        <fullName evidence="4">FecR family protein</fullName>
    </submittedName>
</protein>
<reference evidence="4 5" key="1">
    <citation type="submission" date="2019-05" db="EMBL/GenBank/DDBJ databases">
        <title>Dyadobacter AR-3-8 sp. nov., isolated from arctic soil.</title>
        <authorList>
            <person name="Chaudhary D.K."/>
        </authorList>
    </citation>
    <scope>NUCLEOTIDE SEQUENCE [LARGE SCALE GENOMIC DNA]</scope>
    <source>
        <strain evidence="4 5">AR-3-8</strain>
    </source>
</reference>
<keyword evidence="1" id="KW-0472">Membrane</keyword>
<comment type="caution">
    <text evidence="4">The sequence shown here is derived from an EMBL/GenBank/DDBJ whole genome shotgun (WGS) entry which is preliminary data.</text>
</comment>
<dbReference type="Pfam" id="PF04773">
    <property type="entry name" value="FecR"/>
    <property type="match status" value="1"/>
</dbReference>
<evidence type="ECO:0000259" key="3">
    <source>
        <dbReference type="Pfam" id="PF16344"/>
    </source>
</evidence>
<keyword evidence="5" id="KW-1185">Reference proteome</keyword>
<feature type="transmembrane region" description="Helical" evidence="1">
    <location>
        <begin position="102"/>
        <end position="120"/>
    </location>
</feature>